<protein>
    <submittedName>
        <fullName evidence="2">DUF3352 domain-containing protein</fullName>
    </submittedName>
</protein>
<comment type="caution">
    <text evidence="2">The sequence shown here is derived from an EMBL/GenBank/DDBJ whole genome shotgun (WGS) entry which is preliminary data.</text>
</comment>
<reference evidence="2" key="2">
    <citation type="submission" date="2020-08" db="EMBL/GenBank/DDBJ databases">
        <authorList>
            <person name="Chen M."/>
            <person name="Teng W."/>
            <person name="Zhao L."/>
            <person name="Hu C."/>
            <person name="Zhou Y."/>
            <person name="Han B."/>
            <person name="Song L."/>
            <person name="Shu W."/>
        </authorList>
    </citation>
    <scope>NUCLEOTIDE SEQUENCE</scope>
    <source>
        <strain evidence="2">FACHB-1375</strain>
    </source>
</reference>
<evidence type="ECO:0000313" key="2">
    <source>
        <dbReference type="EMBL" id="MBD2180663.1"/>
    </source>
</evidence>
<dbReference type="RefSeq" id="WP_190463102.1">
    <property type="nucleotide sequence ID" value="NZ_JACJPW010000011.1"/>
</dbReference>
<keyword evidence="1" id="KW-1133">Transmembrane helix</keyword>
<dbReference type="InterPro" id="IPR021787">
    <property type="entry name" value="DUF3352"/>
</dbReference>
<keyword evidence="1" id="KW-0812">Transmembrane</keyword>
<evidence type="ECO:0000256" key="1">
    <source>
        <dbReference type="SAM" id="Phobius"/>
    </source>
</evidence>
<name>A0A926VC63_9CYAN</name>
<feature type="transmembrane region" description="Helical" evidence="1">
    <location>
        <begin position="12"/>
        <end position="30"/>
    </location>
</feature>
<reference evidence="2" key="1">
    <citation type="journal article" date="2015" name="ISME J.">
        <title>Draft Genome Sequence of Streptomyces incarnatus NRRL8089, which Produces the Nucleoside Antibiotic Sinefungin.</title>
        <authorList>
            <person name="Oshima K."/>
            <person name="Hattori M."/>
            <person name="Shimizu H."/>
            <person name="Fukuda K."/>
            <person name="Nemoto M."/>
            <person name="Inagaki K."/>
            <person name="Tamura T."/>
        </authorList>
    </citation>
    <scope>NUCLEOTIDE SEQUENCE</scope>
    <source>
        <strain evidence="2">FACHB-1375</strain>
    </source>
</reference>
<dbReference type="AlphaFoldDB" id="A0A926VC63"/>
<keyword evidence="1" id="KW-0472">Membrane</keyword>
<dbReference type="Proteomes" id="UP000641646">
    <property type="component" value="Unassembled WGS sequence"/>
</dbReference>
<organism evidence="2 3">
    <name type="scientific">Aerosakkonema funiforme FACHB-1375</name>
    <dbReference type="NCBI Taxonomy" id="2949571"/>
    <lineage>
        <taxon>Bacteria</taxon>
        <taxon>Bacillati</taxon>
        <taxon>Cyanobacteriota</taxon>
        <taxon>Cyanophyceae</taxon>
        <taxon>Oscillatoriophycideae</taxon>
        <taxon>Aerosakkonematales</taxon>
        <taxon>Aerosakkonemataceae</taxon>
        <taxon>Aerosakkonema</taxon>
    </lineage>
</organism>
<sequence length="545" mass="59019">MSEKKPSILNPLIIGAAVILAGGLLAYLYLKGAFSDATSPLASAKVVPDDALMTGTISTDPNAWSQLQQFGTPEAQAALSKGLNDFNKQMTAESKIDYAKDIQPWLGSVMFAVLPSDTNQQNQQNLLMVVGIKDKISAWNFANKIKAQLKTQESDYNGVKIAETVGSSNKTFSAVLNSHLVLSPQRKSVEMAIDTFKGQPSFANKENASPMLAKGMDIENSLVQIYIPEYGNVLQKLLENNPNSPALPPESLAQLKQVKSLVMGLGVDNSGLRMKAVGKVDPSLIKVEYKPAPGKVVAQFPLETIALISGYGISRGWQAVVSESAKNTQFQQQIDQYRQQIKTNYNIDLDKEVFGWMDGEFAVGAISSNQGVLAPIGLGGAFIFKTSDRATAEATLAKIDAIAQTNSVTVGERNIQGKIVKEWRLADQQVWLGYGWLDNESLFIALGGPIIDVMAINSNPLDRSPYFQAIAGSLQKPNAGYFYIDMDKTMSLLNRYLTAAQNNPMPPESYAILNSIRGIGITATQPDASTSQVEMLLALKPKTGK</sequence>
<proteinExistence type="predicted"/>
<accession>A0A926VC63</accession>
<keyword evidence="3" id="KW-1185">Reference proteome</keyword>
<dbReference type="Pfam" id="PF11832">
    <property type="entry name" value="DUF3352"/>
    <property type="match status" value="1"/>
</dbReference>
<gene>
    <name evidence="2" type="ORF">H6G03_06035</name>
</gene>
<dbReference type="EMBL" id="JACJPW010000011">
    <property type="protein sequence ID" value="MBD2180663.1"/>
    <property type="molecule type" value="Genomic_DNA"/>
</dbReference>
<evidence type="ECO:0000313" key="3">
    <source>
        <dbReference type="Proteomes" id="UP000641646"/>
    </source>
</evidence>